<gene>
    <name evidence="2" type="ORF">BDV39DRAFT_217653</name>
</gene>
<accession>A0A5N6WS40</accession>
<proteinExistence type="predicted"/>
<name>A0A5N6WS40_9EURO</name>
<dbReference type="PANTHER" id="PTHR10039:SF14">
    <property type="entry name" value="NACHT DOMAIN-CONTAINING PROTEIN"/>
    <property type="match status" value="1"/>
</dbReference>
<dbReference type="AlphaFoldDB" id="A0A5N6WS40"/>
<reference evidence="3" key="1">
    <citation type="submission" date="2019-04" db="EMBL/GenBank/DDBJ databases">
        <title>Friends and foes A comparative genomics studyof 23 Aspergillus species from section Flavi.</title>
        <authorList>
            <consortium name="DOE Joint Genome Institute"/>
            <person name="Kjaerbolling I."/>
            <person name="Vesth T."/>
            <person name="Frisvad J.C."/>
            <person name="Nybo J.L."/>
            <person name="Theobald S."/>
            <person name="Kildgaard S."/>
            <person name="Isbrandt T."/>
            <person name="Kuo A."/>
            <person name="Sato A."/>
            <person name="Lyhne E.K."/>
            <person name="Kogle M.E."/>
            <person name="Wiebenga A."/>
            <person name="Kun R.S."/>
            <person name="Lubbers R.J."/>
            <person name="Makela M.R."/>
            <person name="Barry K."/>
            <person name="Chovatia M."/>
            <person name="Clum A."/>
            <person name="Daum C."/>
            <person name="Haridas S."/>
            <person name="He G."/>
            <person name="LaButti K."/>
            <person name="Lipzen A."/>
            <person name="Mondo S."/>
            <person name="Riley R."/>
            <person name="Salamov A."/>
            <person name="Simmons B.A."/>
            <person name="Magnuson J.K."/>
            <person name="Henrissat B."/>
            <person name="Mortensen U.H."/>
            <person name="Larsen T.O."/>
            <person name="Devries R.P."/>
            <person name="Grigoriev I.V."/>
            <person name="Machida M."/>
            <person name="Baker S.E."/>
            <person name="Andersen M.R."/>
        </authorList>
    </citation>
    <scope>NUCLEOTIDE SEQUENCE [LARGE SCALE GENOMIC DNA]</scope>
    <source>
        <strain evidence="3">CBS 130017</strain>
    </source>
</reference>
<evidence type="ECO:0000313" key="2">
    <source>
        <dbReference type="EMBL" id="KAE8323674.1"/>
    </source>
</evidence>
<dbReference type="Proteomes" id="UP000325945">
    <property type="component" value="Unassembled WGS sequence"/>
</dbReference>
<protein>
    <recommendedName>
        <fullName evidence="1">GPI inositol-deacylase winged helix domain-containing protein</fullName>
    </recommendedName>
</protein>
<dbReference type="Pfam" id="PF22939">
    <property type="entry name" value="WHD_GPIID"/>
    <property type="match status" value="1"/>
</dbReference>
<evidence type="ECO:0000259" key="1">
    <source>
        <dbReference type="Pfam" id="PF22939"/>
    </source>
</evidence>
<dbReference type="InterPro" id="IPR054471">
    <property type="entry name" value="GPIID_WHD"/>
</dbReference>
<dbReference type="EMBL" id="ML741827">
    <property type="protein sequence ID" value="KAE8323674.1"/>
    <property type="molecule type" value="Genomic_DNA"/>
</dbReference>
<organism evidence="2 3">
    <name type="scientific">Aspergillus sergii</name>
    <dbReference type="NCBI Taxonomy" id="1034303"/>
    <lineage>
        <taxon>Eukaryota</taxon>
        <taxon>Fungi</taxon>
        <taxon>Dikarya</taxon>
        <taxon>Ascomycota</taxon>
        <taxon>Pezizomycotina</taxon>
        <taxon>Eurotiomycetes</taxon>
        <taxon>Eurotiomycetidae</taxon>
        <taxon>Eurotiales</taxon>
        <taxon>Aspergillaceae</taxon>
        <taxon>Aspergillus</taxon>
        <taxon>Aspergillus subgen. Circumdati</taxon>
    </lineage>
</organism>
<keyword evidence="3" id="KW-1185">Reference proteome</keyword>
<dbReference type="PANTHER" id="PTHR10039">
    <property type="entry name" value="AMELOGENIN"/>
    <property type="match status" value="1"/>
</dbReference>
<feature type="domain" description="GPI inositol-deacylase winged helix" evidence="1">
    <location>
        <begin position="194"/>
        <end position="290"/>
    </location>
</feature>
<sequence>MAMRSWLSQLMSHTEAFRFVREKWEATEGQRAARGEVLSLLQTIVSTIPGTWPGNSDDSIASFLKTLRRETAGTSTRIMIVSRDEPEIRRGLSNESPYDPVFEHRIIPEDVQNDVLTYCRSIVEEKLSTKTDEAKNEITEKLADRCNGQFLWVRLQQDTLRSGKSQRKLEQAINSTPSGIEHIYERNWMKIMGLTEEDRTRAISLLRWTAFSLRPLTISEISGALVISEDDGELLLDDLPDSIDEDYVNTEIKELCGSLLEVRDAQDKSDARLKTVHLTHFSVKEYLLRNLPIEGKVLQLNSTAFALWIVKKPGLGPLQRF</sequence>
<evidence type="ECO:0000313" key="3">
    <source>
        <dbReference type="Proteomes" id="UP000325945"/>
    </source>
</evidence>